<keyword evidence="2" id="KW-1277">Toxin-antitoxin system</keyword>
<dbReference type="EMBL" id="SMAO01000001">
    <property type="protein sequence ID" value="TCT24087.1"/>
    <property type="molecule type" value="Genomic_DNA"/>
</dbReference>
<dbReference type="GO" id="GO:0004519">
    <property type="term" value="F:endonuclease activity"/>
    <property type="evidence" value="ECO:0007669"/>
    <property type="project" value="UniProtKB-KW"/>
</dbReference>
<name>A0A4R3N6H4_9GAMM</name>
<dbReference type="RefSeq" id="WP_132975209.1">
    <property type="nucleotide sequence ID" value="NZ_SMAO01000001.1"/>
</dbReference>
<evidence type="ECO:0000256" key="7">
    <source>
        <dbReference type="ARBA" id="ARBA00023016"/>
    </source>
</evidence>
<evidence type="ECO:0000256" key="6">
    <source>
        <dbReference type="ARBA" id="ARBA00022884"/>
    </source>
</evidence>
<dbReference type="Gene3D" id="3.30.920.30">
    <property type="entry name" value="Hypothetical protein"/>
    <property type="match status" value="1"/>
</dbReference>
<organism evidence="8 9">
    <name type="scientific">Thiobaca trueperi</name>
    <dbReference type="NCBI Taxonomy" id="127458"/>
    <lineage>
        <taxon>Bacteria</taxon>
        <taxon>Pseudomonadati</taxon>
        <taxon>Pseudomonadota</taxon>
        <taxon>Gammaproteobacteria</taxon>
        <taxon>Chromatiales</taxon>
        <taxon>Chromatiaceae</taxon>
        <taxon>Thiobaca</taxon>
    </lineage>
</organism>
<dbReference type="Pfam" id="PF07927">
    <property type="entry name" value="HicA_toxin"/>
    <property type="match status" value="1"/>
</dbReference>
<proteinExistence type="inferred from homology"/>
<keyword evidence="7" id="KW-0346">Stress response</keyword>
<keyword evidence="9" id="KW-1185">Reference proteome</keyword>
<evidence type="ECO:0000313" key="9">
    <source>
        <dbReference type="Proteomes" id="UP000295717"/>
    </source>
</evidence>
<evidence type="ECO:0000256" key="5">
    <source>
        <dbReference type="ARBA" id="ARBA00022801"/>
    </source>
</evidence>
<evidence type="ECO:0000256" key="3">
    <source>
        <dbReference type="ARBA" id="ARBA00022722"/>
    </source>
</evidence>
<dbReference type="GO" id="GO:0003729">
    <property type="term" value="F:mRNA binding"/>
    <property type="evidence" value="ECO:0007669"/>
    <property type="project" value="InterPro"/>
</dbReference>
<dbReference type="InterPro" id="IPR012933">
    <property type="entry name" value="HicA_mRNA_interferase"/>
</dbReference>
<evidence type="ECO:0000313" key="8">
    <source>
        <dbReference type="EMBL" id="TCT24087.1"/>
    </source>
</evidence>
<dbReference type="SUPFAM" id="SSF54786">
    <property type="entry name" value="YcfA/nrd intein domain"/>
    <property type="match status" value="1"/>
</dbReference>
<comment type="caution">
    <text evidence="8">The sequence shown here is derived from an EMBL/GenBank/DDBJ whole genome shotgun (WGS) entry which is preliminary data.</text>
</comment>
<dbReference type="OrthoDB" id="7065165at2"/>
<accession>A0A4R3N6H4</accession>
<keyword evidence="4" id="KW-0255">Endonuclease</keyword>
<dbReference type="AlphaFoldDB" id="A0A4R3N6H4"/>
<protein>
    <submittedName>
        <fullName evidence="8">HicA-like toxin of HicAB toxin-antitoxin system</fullName>
    </submittedName>
</protein>
<sequence length="72" mass="8270">MPPFDPTKRRDLIRLLQQAGYRGPYPGGRHEYLVRGTLKVHIPNPHGGDIGRHLLARILSQAGISREEWEQF</sequence>
<keyword evidence="6" id="KW-0694">RNA-binding</keyword>
<keyword evidence="3" id="KW-0540">Nuclease</keyword>
<evidence type="ECO:0000256" key="2">
    <source>
        <dbReference type="ARBA" id="ARBA00022649"/>
    </source>
</evidence>
<dbReference type="GO" id="GO:0016787">
    <property type="term" value="F:hydrolase activity"/>
    <property type="evidence" value="ECO:0007669"/>
    <property type="project" value="UniProtKB-KW"/>
</dbReference>
<comment type="similarity">
    <text evidence="1">Belongs to the HicA mRNA interferase family.</text>
</comment>
<dbReference type="InterPro" id="IPR038570">
    <property type="entry name" value="HicA_sf"/>
</dbReference>
<dbReference type="Proteomes" id="UP000295717">
    <property type="component" value="Unassembled WGS sequence"/>
</dbReference>
<evidence type="ECO:0000256" key="1">
    <source>
        <dbReference type="ARBA" id="ARBA00006620"/>
    </source>
</evidence>
<evidence type="ECO:0000256" key="4">
    <source>
        <dbReference type="ARBA" id="ARBA00022759"/>
    </source>
</evidence>
<reference evidence="8 9" key="1">
    <citation type="submission" date="2019-03" db="EMBL/GenBank/DDBJ databases">
        <title>Genomic Encyclopedia of Type Strains, Phase IV (KMG-IV): sequencing the most valuable type-strain genomes for metagenomic binning, comparative biology and taxonomic classification.</title>
        <authorList>
            <person name="Goeker M."/>
        </authorList>
    </citation>
    <scope>NUCLEOTIDE SEQUENCE [LARGE SCALE GENOMIC DNA]</scope>
    <source>
        <strain evidence="8 9">DSM 13587</strain>
    </source>
</reference>
<gene>
    <name evidence="8" type="ORF">EDC35_101407</name>
</gene>
<keyword evidence="5" id="KW-0378">Hydrolase</keyword>